<evidence type="ECO:0000313" key="6">
    <source>
        <dbReference type="Proteomes" id="UP000644610"/>
    </source>
</evidence>
<keyword evidence="1 2" id="KW-0238">DNA-binding</keyword>
<dbReference type="SUPFAM" id="SSF46689">
    <property type="entry name" value="Homeodomain-like"/>
    <property type="match status" value="1"/>
</dbReference>
<sequence length="219" mass="23146">MTRASGTRWRPVTPDAGGPRSTRDAAATRRRILDAATAEFSALGLSGARIARIADGAGANQRMIYAYFGNKDGLFDAVLEHNVLLVQDAVPFDAADLPGYARRVFDFYRANPHLVRLEMWQTLERSDSMRSSPLIRSALAHKVAALEQAQAAGLVSAVLPAAELLDHILTLAHGHPMNAGDAASWTDGQRGALAAGVAALTGQPPGGAPPPATGPRRPR</sequence>
<comment type="caution">
    <text evidence="5">The sequence shown here is derived from an EMBL/GenBank/DDBJ whole genome shotgun (WGS) entry which is preliminary data.</text>
</comment>
<dbReference type="Gene3D" id="1.10.357.10">
    <property type="entry name" value="Tetracycline Repressor, domain 2"/>
    <property type="match status" value="1"/>
</dbReference>
<dbReference type="InterPro" id="IPR041467">
    <property type="entry name" value="Sco4008_C"/>
</dbReference>
<dbReference type="InterPro" id="IPR009057">
    <property type="entry name" value="Homeodomain-like_sf"/>
</dbReference>
<feature type="domain" description="HTH tetR-type" evidence="4">
    <location>
        <begin position="26"/>
        <end position="86"/>
    </location>
</feature>
<dbReference type="EMBL" id="BOOQ01000052">
    <property type="protein sequence ID" value="GII50459.1"/>
    <property type="molecule type" value="Genomic_DNA"/>
</dbReference>
<dbReference type="InterPro" id="IPR036271">
    <property type="entry name" value="Tet_transcr_reg_TetR-rel_C_sf"/>
</dbReference>
<dbReference type="PRINTS" id="PR00455">
    <property type="entry name" value="HTHTETR"/>
</dbReference>
<dbReference type="Pfam" id="PF17926">
    <property type="entry name" value="TetR_C_21"/>
    <property type="match status" value="1"/>
</dbReference>
<keyword evidence="6" id="KW-1185">Reference proteome</keyword>
<accession>A0A8J3UXY1</accession>
<dbReference type="SUPFAM" id="SSF48498">
    <property type="entry name" value="Tetracyclin repressor-like, C-terminal domain"/>
    <property type="match status" value="1"/>
</dbReference>
<dbReference type="GO" id="GO:0003677">
    <property type="term" value="F:DNA binding"/>
    <property type="evidence" value="ECO:0007669"/>
    <property type="project" value="UniProtKB-UniRule"/>
</dbReference>
<reference evidence="5" key="1">
    <citation type="submission" date="2021-01" db="EMBL/GenBank/DDBJ databases">
        <title>Whole genome shotgun sequence of Planotetraspora silvatica NBRC 100141.</title>
        <authorList>
            <person name="Komaki H."/>
            <person name="Tamura T."/>
        </authorList>
    </citation>
    <scope>NUCLEOTIDE SEQUENCE</scope>
    <source>
        <strain evidence="5">NBRC 100141</strain>
    </source>
</reference>
<dbReference type="Proteomes" id="UP000644610">
    <property type="component" value="Unassembled WGS sequence"/>
</dbReference>
<gene>
    <name evidence="5" type="ORF">Psi02_68830</name>
</gene>
<dbReference type="PANTHER" id="PTHR30328:SF54">
    <property type="entry name" value="HTH-TYPE TRANSCRIPTIONAL REPRESSOR SCO4008"/>
    <property type="match status" value="1"/>
</dbReference>
<feature type="region of interest" description="Disordered" evidence="3">
    <location>
        <begin position="1"/>
        <end position="25"/>
    </location>
</feature>
<organism evidence="5 6">
    <name type="scientific">Planotetraspora silvatica</name>
    <dbReference type="NCBI Taxonomy" id="234614"/>
    <lineage>
        <taxon>Bacteria</taxon>
        <taxon>Bacillati</taxon>
        <taxon>Actinomycetota</taxon>
        <taxon>Actinomycetes</taxon>
        <taxon>Streptosporangiales</taxon>
        <taxon>Streptosporangiaceae</taxon>
        <taxon>Planotetraspora</taxon>
    </lineage>
</organism>
<evidence type="ECO:0000256" key="2">
    <source>
        <dbReference type="PROSITE-ProRule" id="PRU00335"/>
    </source>
</evidence>
<evidence type="ECO:0000313" key="5">
    <source>
        <dbReference type="EMBL" id="GII50459.1"/>
    </source>
</evidence>
<evidence type="ECO:0000259" key="4">
    <source>
        <dbReference type="PROSITE" id="PS50977"/>
    </source>
</evidence>
<dbReference type="InterPro" id="IPR050109">
    <property type="entry name" value="HTH-type_TetR-like_transc_reg"/>
</dbReference>
<protein>
    <recommendedName>
        <fullName evidence="4">HTH tetR-type domain-containing protein</fullName>
    </recommendedName>
</protein>
<dbReference type="PROSITE" id="PS50977">
    <property type="entry name" value="HTH_TETR_2"/>
    <property type="match status" value="1"/>
</dbReference>
<dbReference type="GO" id="GO:0006355">
    <property type="term" value="P:regulation of DNA-templated transcription"/>
    <property type="evidence" value="ECO:0007669"/>
    <property type="project" value="UniProtKB-ARBA"/>
</dbReference>
<evidence type="ECO:0000256" key="1">
    <source>
        <dbReference type="ARBA" id="ARBA00023125"/>
    </source>
</evidence>
<dbReference type="Pfam" id="PF00440">
    <property type="entry name" value="TetR_N"/>
    <property type="match status" value="1"/>
</dbReference>
<dbReference type="InterPro" id="IPR001647">
    <property type="entry name" value="HTH_TetR"/>
</dbReference>
<dbReference type="PANTHER" id="PTHR30328">
    <property type="entry name" value="TRANSCRIPTIONAL REPRESSOR"/>
    <property type="match status" value="1"/>
</dbReference>
<name>A0A8J3UXY1_9ACTN</name>
<proteinExistence type="predicted"/>
<feature type="DNA-binding region" description="H-T-H motif" evidence="2">
    <location>
        <begin position="49"/>
        <end position="68"/>
    </location>
</feature>
<evidence type="ECO:0000256" key="3">
    <source>
        <dbReference type="SAM" id="MobiDB-lite"/>
    </source>
</evidence>
<dbReference type="AlphaFoldDB" id="A0A8J3UXY1"/>
<feature type="region of interest" description="Disordered" evidence="3">
    <location>
        <begin position="199"/>
        <end position="219"/>
    </location>
</feature>